<reference evidence="1 2" key="1">
    <citation type="submission" date="2019-01" db="EMBL/GenBank/DDBJ databases">
        <authorList>
            <person name="Sayadi A."/>
        </authorList>
    </citation>
    <scope>NUCLEOTIDE SEQUENCE [LARGE SCALE GENOMIC DNA]</scope>
</reference>
<dbReference type="AlphaFoldDB" id="A0A653D4U9"/>
<protein>
    <submittedName>
        <fullName evidence="1">Uncharacterized protein</fullName>
    </submittedName>
</protein>
<name>A0A653D4U9_CALMS</name>
<sequence>TRTTTIVARGWEHPARTTCRRYLYLPWSDAASCPGGRYGQRVPLALTPAYLVIRTVR</sequence>
<evidence type="ECO:0000313" key="2">
    <source>
        <dbReference type="Proteomes" id="UP000410492"/>
    </source>
</evidence>
<dbReference type="Proteomes" id="UP000410492">
    <property type="component" value="Unassembled WGS sequence"/>
</dbReference>
<gene>
    <name evidence="1" type="ORF">CALMAC_LOCUS14295</name>
</gene>
<organism evidence="1 2">
    <name type="scientific">Callosobruchus maculatus</name>
    <name type="common">Southern cowpea weevil</name>
    <name type="synonym">Pulse bruchid</name>
    <dbReference type="NCBI Taxonomy" id="64391"/>
    <lineage>
        <taxon>Eukaryota</taxon>
        <taxon>Metazoa</taxon>
        <taxon>Ecdysozoa</taxon>
        <taxon>Arthropoda</taxon>
        <taxon>Hexapoda</taxon>
        <taxon>Insecta</taxon>
        <taxon>Pterygota</taxon>
        <taxon>Neoptera</taxon>
        <taxon>Endopterygota</taxon>
        <taxon>Coleoptera</taxon>
        <taxon>Polyphaga</taxon>
        <taxon>Cucujiformia</taxon>
        <taxon>Chrysomeloidea</taxon>
        <taxon>Chrysomelidae</taxon>
        <taxon>Bruchinae</taxon>
        <taxon>Bruchini</taxon>
        <taxon>Callosobruchus</taxon>
    </lineage>
</organism>
<evidence type="ECO:0000313" key="1">
    <source>
        <dbReference type="EMBL" id="VEN54976.1"/>
    </source>
</evidence>
<dbReference type="EMBL" id="CAACVG010010085">
    <property type="protein sequence ID" value="VEN54976.1"/>
    <property type="molecule type" value="Genomic_DNA"/>
</dbReference>
<keyword evidence="2" id="KW-1185">Reference proteome</keyword>
<feature type="non-terminal residue" evidence="1">
    <location>
        <position position="1"/>
    </location>
</feature>
<accession>A0A653D4U9</accession>
<proteinExistence type="predicted"/>